<dbReference type="EMBL" id="CAJVPL010002214">
    <property type="protein sequence ID" value="CAG8603331.1"/>
    <property type="molecule type" value="Genomic_DNA"/>
</dbReference>
<organism evidence="1 2">
    <name type="scientific">Ambispora gerdemannii</name>
    <dbReference type="NCBI Taxonomy" id="144530"/>
    <lineage>
        <taxon>Eukaryota</taxon>
        <taxon>Fungi</taxon>
        <taxon>Fungi incertae sedis</taxon>
        <taxon>Mucoromycota</taxon>
        <taxon>Glomeromycotina</taxon>
        <taxon>Glomeromycetes</taxon>
        <taxon>Archaeosporales</taxon>
        <taxon>Ambisporaceae</taxon>
        <taxon>Ambispora</taxon>
    </lineage>
</organism>
<name>A0A9N9GF63_9GLOM</name>
<proteinExistence type="predicted"/>
<accession>A0A9N9GF63</accession>
<reference evidence="1" key="1">
    <citation type="submission" date="2021-06" db="EMBL/GenBank/DDBJ databases">
        <authorList>
            <person name="Kallberg Y."/>
            <person name="Tangrot J."/>
            <person name="Rosling A."/>
        </authorList>
    </citation>
    <scope>NUCLEOTIDE SEQUENCE</scope>
    <source>
        <strain evidence="1">MT106</strain>
    </source>
</reference>
<comment type="caution">
    <text evidence="1">The sequence shown here is derived from an EMBL/GenBank/DDBJ whole genome shotgun (WGS) entry which is preliminary data.</text>
</comment>
<sequence length="145" mass="16229">MLNTNLNNSPLFQYPQQNYTCDKCGQEFQQTITYSPAGNLEKLAQHPTYCPDCTKATLLVPVANSNGRKKAKSQPKKNTVAYYQCLSACCQKGISPKTITQVAQECKHNSLTILAERTQEIQKLNEAYRQIGVSLTSLLQPIKEE</sequence>
<evidence type="ECO:0000313" key="2">
    <source>
        <dbReference type="Proteomes" id="UP000789831"/>
    </source>
</evidence>
<protein>
    <submittedName>
        <fullName evidence="1">7355_t:CDS:1</fullName>
    </submittedName>
</protein>
<dbReference type="AlphaFoldDB" id="A0A9N9GF63"/>
<evidence type="ECO:0000313" key="1">
    <source>
        <dbReference type="EMBL" id="CAG8603331.1"/>
    </source>
</evidence>
<dbReference type="Proteomes" id="UP000789831">
    <property type="component" value="Unassembled WGS sequence"/>
</dbReference>
<gene>
    <name evidence="1" type="ORF">AGERDE_LOCUS9212</name>
</gene>
<dbReference type="OrthoDB" id="2461172at2759"/>
<keyword evidence="2" id="KW-1185">Reference proteome</keyword>